<evidence type="ECO:0000313" key="6">
    <source>
        <dbReference type="Proteomes" id="UP001642409"/>
    </source>
</evidence>
<feature type="transmembrane region" description="Helical" evidence="1">
    <location>
        <begin position="54"/>
        <end position="74"/>
    </location>
</feature>
<gene>
    <name evidence="2" type="ORF">HINF_LOCUS24263</name>
    <name evidence="3" type="ORF">HINF_LOCUS24269</name>
    <name evidence="4" type="ORF">HINF_LOCUS71532</name>
    <name evidence="5" type="ORF">HINF_LOCUS71538</name>
</gene>
<dbReference type="EMBL" id="CATOUU010000638">
    <property type="protein sequence ID" value="CAI9936618.1"/>
    <property type="molecule type" value="Genomic_DNA"/>
</dbReference>
<keyword evidence="6" id="KW-1185">Reference proteome</keyword>
<dbReference type="Proteomes" id="UP001642409">
    <property type="component" value="Unassembled WGS sequence"/>
</dbReference>
<comment type="caution">
    <text evidence="2">The sequence shown here is derived from an EMBL/GenBank/DDBJ whole genome shotgun (WGS) entry which is preliminary data.</text>
</comment>
<feature type="transmembrane region" description="Helical" evidence="1">
    <location>
        <begin position="31"/>
        <end position="48"/>
    </location>
</feature>
<evidence type="ECO:0000256" key="1">
    <source>
        <dbReference type="SAM" id="Phobius"/>
    </source>
</evidence>
<keyword evidence="1" id="KW-0812">Transmembrane</keyword>
<keyword evidence="1" id="KW-0472">Membrane</keyword>
<reference evidence="2" key="1">
    <citation type="submission" date="2023-06" db="EMBL/GenBank/DDBJ databases">
        <authorList>
            <person name="Kurt Z."/>
        </authorList>
    </citation>
    <scope>NUCLEOTIDE SEQUENCE</scope>
</reference>
<accession>A0AA86PFV3</accession>
<evidence type="ECO:0000313" key="4">
    <source>
        <dbReference type="EMBL" id="CAL6102156.1"/>
    </source>
</evidence>
<dbReference type="EMBL" id="CAXDID020000552">
    <property type="protein sequence ID" value="CAL6102168.1"/>
    <property type="molecule type" value="Genomic_DNA"/>
</dbReference>
<organism evidence="2">
    <name type="scientific">Hexamita inflata</name>
    <dbReference type="NCBI Taxonomy" id="28002"/>
    <lineage>
        <taxon>Eukaryota</taxon>
        <taxon>Metamonada</taxon>
        <taxon>Diplomonadida</taxon>
        <taxon>Hexamitidae</taxon>
        <taxon>Hexamitinae</taxon>
        <taxon>Hexamita</taxon>
    </lineage>
</organism>
<reference evidence="4 6" key="2">
    <citation type="submission" date="2024-07" db="EMBL/GenBank/DDBJ databases">
        <authorList>
            <person name="Akdeniz Z."/>
        </authorList>
    </citation>
    <scope>NUCLEOTIDE SEQUENCE [LARGE SCALE GENOMIC DNA]</scope>
</reference>
<dbReference type="AlphaFoldDB" id="A0AA86PFV3"/>
<name>A0AA86PFV3_9EUKA</name>
<evidence type="ECO:0000313" key="3">
    <source>
        <dbReference type="EMBL" id="CAI9936624.1"/>
    </source>
</evidence>
<protein>
    <submittedName>
        <fullName evidence="4">Hypothetical_protein</fullName>
    </submittedName>
</protein>
<evidence type="ECO:0000313" key="2">
    <source>
        <dbReference type="EMBL" id="CAI9936618.1"/>
    </source>
</evidence>
<dbReference type="EMBL" id="CAXDID020000552">
    <property type="protein sequence ID" value="CAL6102156.1"/>
    <property type="molecule type" value="Genomic_DNA"/>
</dbReference>
<sequence length="332" mass="37380">MSTGIVQNDTTPQHQQQQDPYFKGSLASTTFYGLLQIVLLIAAIVATVKVDNSFIVILIPAVYIIFMMFQCCVVSQAPIYGHIRNRVHYNAIIPQMRQALPSVMVRLSNEHQNIDVQTKTTVSQTVDTTQTSGSSSVVQSTKSTNSAQVHTKVQNRIVSNNVAMHAANISPFQDCTAPIVHDFNSSNLLLCTHQLITEYSAKNREQIHQQKKFLFNEYHYLDHFAVCTEQIAFPQFSPVFIIHNGQQELKWYQKKSSALLLSLVGLSSVPMHKLFKSTPRYHIQLRKVSSEEIIQSSPELVVPNASYCGKLQIAVMQSTRVEEPKNTPMNMI</sequence>
<proteinExistence type="predicted"/>
<evidence type="ECO:0000313" key="5">
    <source>
        <dbReference type="EMBL" id="CAL6102168.1"/>
    </source>
</evidence>
<dbReference type="EMBL" id="CATOUU010000638">
    <property type="protein sequence ID" value="CAI9936624.1"/>
    <property type="molecule type" value="Genomic_DNA"/>
</dbReference>
<keyword evidence="1" id="KW-1133">Transmembrane helix</keyword>